<evidence type="ECO:0000259" key="6">
    <source>
        <dbReference type="PROSITE" id="PS51123"/>
    </source>
</evidence>
<dbReference type="InterPro" id="IPR050330">
    <property type="entry name" value="Bact_OuterMem_StrucFunc"/>
</dbReference>
<dbReference type="InterPro" id="IPR006665">
    <property type="entry name" value="OmpA-like"/>
</dbReference>
<dbReference type="InterPro" id="IPR036737">
    <property type="entry name" value="OmpA-like_sf"/>
</dbReference>
<feature type="region of interest" description="Disordered" evidence="5">
    <location>
        <begin position="216"/>
        <end position="243"/>
    </location>
</feature>
<dbReference type="GO" id="GO:0009279">
    <property type="term" value="C:cell outer membrane"/>
    <property type="evidence" value="ECO:0007669"/>
    <property type="project" value="UniProtKB-SubCell"/>
</dbReference>
<feature type="compositionally biased region" description="Low complexity" evidence="5">
    <location>
        <begin position="216"/>
        <end position="242"/>
    </location>
</feature>
<dbReference type="Gene3D" id="3.30.1330.60">
    <property type="entry name" value="OmpA-like domain"/>
    <property type="match status" value="1"/>
</dbReference>
<dbReference type="OrthoDB" id="4235777at2"/>
<accession>A0A1W6ZT64</accession>
<keyword evidence="8" id="KW-1185">Reference proteome</keyword>
<feature type="region of interest" description="Disordered" evidence="5">
    <location>
        <begin position="471"/>
        <end position="506"/>
    </location>
</feature>
<dbReference type="InterPro" id="IPR045372">
    <property type="entry name" value="YidB"/>
</dbReference>
<dbReference type="InterPro" id="IPR006664">
    <property type="entry name" value="OMP_bac"/>
</dbReference>
<evidence type="ECO:0000313" key="7">
    <source>
        <dbReference type="EMBL" id="ARQ00589.1"/>
    </source>
</evidence>
<dbReference type="PRINTS" id="PR01021">
    <property type="entry name" value="OMPADOMAIN"/>
</dbReference>
<evidence type="ECO:0000256" key="2">
    <source>
        <dbReference type="ARBA" id="ARBA00023136"/>
    </source>
</evidence>
<protein>
    <recommendedName>
        <fullName evidence="6">OmpA-like domain-containing protein</fullName>
    </recommendedName>
</protein>
<evidence type="ECO:0000256" key="1">
    <source>
        <dbReference type="ARBA" id="ARBA00004442"/>
    </source>
</evidence>
<dbReference type="Pfam" id="PF20159">
    <property type="entry name" value="YidB"/>
    <property type="match status" value="1"/>
</dbReference>
<dbReference type="SUPFAM" id="SSF103088">
    <property type="entry name" value="OmpA-like"/>
    <property type="match status" value="1"/>
</dbReference>
<keyword evidence="2 4" id="KW-0472">Membrane</keyword>
<evidence type="ECO:0000256" key="5">
    <source>
        <dbReference type="SAM" id="MobiDB-lite"/>
    </source>
</evidence>
<dbReference type="Proteomes" id="UP000194137">
    <property type="component" value="Chromosome"/>
</dbReference>
<feature type="domain" description="OmpA-like" evidence="6">
    <location>
        <begin position="380"/>
        <end position="498"/>
    </location>
</feature>
<reference evidence="7 8" key="1">
    <citation type="submission" date="2017-05" db="EMBL/GenBank/DDBJ databases">
        <title>Full genome sequence of Pseudorhodoplanes sinuspersici.</title>
        <authorList>
            <person name="Dastgheib S.M.M."/>
            <person name="Shavandi M."/>
            <person name="Tirandaz H."/>
        </authorList>
    </citation>
    <scope>NUCLEOTIDE SEQUENCE [LARGE SCALE GENOMIC DNA]</scope>
    <source>
        <strain evidence="7 8">RIPI110</strain>
    </source>
</reference>
<dbReference type="PANTHER" id="PTHR30329:SF21">
    <property type="entry name" value="LIPOPROTEIN YIAD-RELATED"/>
    <property type="match status" value="1"/>
</dbReference>
<proteinExistence type="predicted"/>
<sequence>MIGRPGPEGHVVLFAVTPILTTGSAEENVMSQFDTIIDDVAGRFGLDGAKASTLLRELLKYMTTSPGGIGGFIDKFKTAGLSHEANKWLGKADAAPLTSSQVEQAMGSSTIDMIARKVGIPGGVAAAALGYLTPKVVGKLTPNGVIGSGIPSAVSDFIRTSPSMPAYDLDEAMPYGTAAARQPASSGRWVAPLLGLLALAGLGWYLFSHRAPDQVATAPAPQPAATTSGSGTATAPSAATPSRLTLRNDNGVVTVAGTVRDQATRQSILDTLKKTFGDNAIKGDIAVNANAAPTPWLANLPAALAQMKTPGIQASFEDRTINLAGLNDAERDRIMNSLKSLFGPLGMSLAATDPLMGLISDANNKVTTALAGLGSQFQTKDLLNILNNSIINFPTASAEIPEAGRALLQRAAGPFKQLPAGTVIQISGYTDNTGDPAKNLELSQHRADAVKNALIQSGVNPAMLVAKGYGSADPIASNDTEEGRFKNRRISYQVSDQNRATTGSGK</sequence>
<dbReference type="SUPFAM" id="SSF140804">
    <property type="entry name" value="YidB-like"/>
    <property type="match status" value="1"/>
</dbReference>
<evidence type="ECO:0000256" key="3">
    <source>
        <dbReference type="ARBA" id="ARBA00023237"/>
    </source>
</evidence>
<evidence type="ECO:0000256" key="4">
    <source>
        <dbReference type="PROSITE-ProRule" id="PRU00473"/>
    </source>
</evidence>
<dbReference type="STRING" id="1235591.CAK95_17030"/>
<dbReference type="Gene3D" id="1.10.10.690">
    <property type="entry name" value="YidB-like"/>
    <property type="match status" value="1"/>
</dbReference>
<name>A0A1W6ZT64_9HYPH</name>
<organism evidence="7 8">
    <name type="scientific">Pseudorhodoplanes sinuspersici</name>
    <dbReference type="NCBI Taxonomy" id="1235591"/>
    <lineage>
        <taxon>Bacteria</taxon>
        <taxon>Pseudomonadati</taxon>
        <taxon>Pseudomonadota</taxon>
        <taxon>Alphaproteobacteria</taxon>
        <taxon>Hyphomicrobiales</taxon>
        <taxon>Pseudorhodoplanes</taxon>
    </lineage>
</organism>
<keyword evidence="3" id="KW-0998">Cell outer membrane</keyword>
<comment type="subcellular location">
    <subcellularLocation>
        <location evidence="1">Cell outer membrane</location>
    </subcellularLocation>
</comment>
<feature type="compositionally biased region" description="Polar residues" evidence="5">
    <location>
        <begin position="490"/>
        <end position="506"/>
    </location>
</feature>
<dbReference type="CDD" id="cd07185">
    <property type="entry name" value="OmpA_C-like"/>
    <property type="match status" value="1"/>
</dbReference>
<dbReference type="PROSITE" id="PS51123">
    <property type="entry name" value="OMPA_2"/>
    <property type="match status" value="1"/>
</dbReference>
<dbReference type="Gene3D" id="3.40.1520.20">
    <property type="match status" value="1"/>
</dbReference>
<dbReference type="AlphaFoldDB" id="A0A1W6ZT64"/>
<evidence type="ECO:0000313" key="8">
    <source>
        <dbReference type="Proteomes" id="UP000194137"/>
    </source>
</evidence>
<gene>
    <name evidence="7" type="ORF">CAK95_17030</name>
</gene>
<dbReference type="Pfam" id="PF00691">
    <property type="entry name" value="OmpA"/>
    <property type="match status" value="1"/>
</dbReference>
<dbReference type="KEGG" id="psin:CAK95_17030"/>
<dbReference type="EMBL" id="CP021112">
    <property type="protein sequence ID" value="ARQ00589.1"/>
    <property type="molecule type" value="Genomic_DNA"/>
</dbReference>
<dbReference type="InterPro" id="IPR027405">
    <property type="entry name" value="YidB-like"/>
</dbReference>
<dbReference type="PANTHER" id="PTHR30329">
    <property type="entry name" value="STATOR ELEMENT OF FLAGELLAR MOTOR COMPLEX"/>
    <property type="match status" value="1"/>
</dbReference>